<evidence type="ECO:0000259" key="3">
    <source>
        <dbReference type="PROSITE" id="PS51464"/>
    </source>
</evidence>
<dbReference type="InterPro" id="IPR019490">
    <property type="entry name" value="Glu6P/Mann6P_isomerase_C"/>
</dbReference>
<dbReference type="CDD" id="cd05637">
    <property type="entry name" value="SIS_PGI_PMI_2"/>
    <property type="match status" value="1"/>
</dbReference>
<dbReference type="InterPro" id="IPR001347">
    <property type="entry name" value="SIS_dom"/>
</dbReference>
<keyword evidence="2" id="KW-0413">Isomerase</keyword>
<protein>
    <recommendedName>
        <fullName evidence="3">SIS domain-containing protein</fullName>
    </recommendedName>
</protein>
<dbReference type="GO" id="GO:0004476">
    <property type="term" value="F:mannose-6-phosphate isomerase activity"/>
    <property type="evidence" value="ECO:0007669"/>
    <property type="project" value="InterPro"/>
</dbReference>
<dbReference type="AlphaFoldDB" id="A0A7V4DEE8"/>
<organism evidence="4">
    <name type="scientific">Candidatus Caldatribacterium californiense</name>
    <dbReference type="NCBI Taxonomy" id="1454726"/>
    <lineage>
        <taxon>Bacteria</taxon>
        <taxon>Pseudomonadati</taxon>
        <taxon>Atribacterota</taxon>
        <taxon>Atribacteria</taxon>
        <taxon>Atribacterales</taxon>
        <taxon>Candidatus Caldatribacteriaceae</taxon>
        <taxon>Candidatus Caldatribacterium</taxon>
    </lineage>
</organism>
<dbReference type="GO" id="GO:0004347">
    <property type="term" value="F:glucose-6-phosphate isomerase activity"/>
    <property type="evidence" value="ECO:0007669"/>
    <property type="project" value="InterPro"/>
</dbReference>
<dbReference type="Gene3D" id="3.40.50.10490">
    <property type="entry name" value="Glucose-6-phosphate isomerase like protein, domain 1"/>
    <property type="match status" value="2"/>
</dbReference>
<proteinExistence type="inferred from homology"/>
<sequence length="339" mass="37072">MEQVLLRLPAHLKEGYAKGKESVAKPLSNIPRALLFCGVGGSGAGGSVLRRILLPFLPFPFLTIAAPPLPPWVDSETLCIVSSYSGHTEETLALAREAKNRKAFLVFCTSGGPLRELREDHEVLLLLPGGLQPRCALGYTVGGLLGVFEGLFPVLAFQKDLEETVTVLRELLPEYARGGFPLEVAKAIAGTIPVAVGFAHYTDFASWRFKTQLNENAKHTAFASTLPEAMHNEIVGFSHPSSLPFSFLFFHDPEEPVFFTTMARAYAKHVTGKGMPVFEVWAKGESSLARAMSLVAFADWVSLYLARLHGEDPVSIPAIRHLKHLFRKLECTFEGGGKV</sequence>
<dbReference type="GO" id="GO:0005975">
    <property type="term" value="P:carbohydrate metabolic process"/>
    <property type="evidence" value="ECO:0007669"/>
    <property type="project" value="InterPro"/>
</dbReference>
<accession>A0A7V4DEE8</accession>
<comment type="similarity">
    <text evidence="1">Belongs to the PGI/PMI family.</text>
</comment>
<evidence type="ECO:0000313" key="4">
    <source>
        <dbReference type="EMBL" id="HGI30642.1"/>
    </source>
</evidence>
<name>A0A7V4DEE8_9BACT</name>
<dbReference type="EMBL" id="DTFV01000069">
    <property type="protein sequence ID" value="HGI30642.1"/>
    <property type="molecule type" value="Genomic_DNA"/>
</dbReference>
<feature type="domain" description="SIS" evidence="3">
    <location>
        <begin position="23"/>
        <end position="157"/>
    </location>
</feature>
<comment type="caution">
    <text evidence="4">The sequence shown here is derived from an EMBL/GenBank/DDBJ whole genome shotgun (WGS) entry which is preliminary data.</text>
</comment>
<dbReference type="Pfam" id="PF10432">
    <property type="entry name" value="bact-PGI_C"/>
    <property type="match status" value="1"/>
</dbReference>
<dbReference type="SUPFAM" id="SSF53697">
    <property type="entry name" value="SIS domain"/>
    <property type="match status" value="1"/>
</dbReference>
<gene>
    <name evidence="4" type="ORF">ENV30_04960</name>
</gene>
<dbReference type="InterPro" id="IPR046348">
    <property type="entry name" value="SIS_dom_sf"/>
</dbReference>
<dbReference type="GO" id="GO:1901135">
    <property type="term" value="P:carbohydrate derivative metabolic process"/>
    <property type="evidence" value="ECO:0007669"/>
    <property type="project" value="InterPro"/>
</dbReference>
<evidence type="ECO:0000256" key="1">
    <source>
        <dbReference type="ARBA" id="ARBA00010523"/>
    </source>
</evidence>
<reference evidence="4" key="1">
    <citation type="journal article" date="2020" name="mSystems">
        <title>Genome- and Community-Level Interaction Insights into Carbon Utilization and Element Cycling Functions of Hydrothermarchaeota in Hydrothermal Sediment.</title>
        <authorList>
            <person name="Zhou Z."/>
            <person name="Liu Y."/>
            <person name="Xu W."/>
            <person name="Pan J."/>
            <person name="Luo Z.H."/>
            <person name="Li M."/>
        </authorList>
    </citation>
    <scope>NUCLEOTIDE SEQUENCE [LARGE SCALE GENOMIC DNA]</scope>
    <source>
        <strain evidence="4">SpSt-747</strain>
    </source>
</reference>
<dbReference type="PROSITE" id="PS51464">
    <property type="entry name" value="SIS"/>
    <property type="match status" value="1"/>
</dbReference>
<evidence type="ECO:0000256" key="2">
    <source>
        <dbReference type="ARBA" id="ARBA00023235"/>
    </source>
</evidence>
<dbReference type="GO" id="GO:0097367">
    <property type="term" value="F:carbohydrate derivative binding"/>
    <property type="evidence" value="ECO:0007669"/>
    <property type="project" value="InterPro"/>
</dbReference>